<dbReference type="Proteomes" id="UP000294321">
    <property type="component" value="Chromosome"/>
</dbReference>
<dbReference type="EMBL" id="CP034726">
    <property type="protein sequence ID" value="QBP18297.1"/>
    <property type="molecule type" value="Genomic_DNA"/>
</dbReference>
<dbReference type="KEGG" id="lji:ELX58_03915"/>
<proteinExistence type="predicted"/>
<accession>A0A4P6ZL86</accession>
<gene>
    <name evidence="1" type="ORF">ELX58_03915</name>
</gene>
<name>A0A4P6ZL86_9LACO</name>
<protein>
    <submittedName>
        <fullName evidence="1">Uncharacterized protein</fullName>
    </submittedName>
</protein>
<reference evidence="2" key="1">
    <citation type="submission" date="2018-12" db="EMBL/GenBank/DDBJ databases">
        <title>A new species of lactobacillus.</title>
        <authorList>
            <person name="Jian Y."/>
            <person name="Xin L."/>
            <person name="Hong Z.J."/>
            <person name="Ming L.Z."/>
            <person name="Hong X.Z."/>
        </authorList>
    </citation>
    <scope>NUCLEOTIDE SEQUENCE [LARGE SCALE GENOMIC DNA]</scope>
    <source>
        <strain evidence="2">HSLZ-75</strain>
    </source>
</reference>
<organism evidence="1 2">
    <name type="scientific">Acetilactobacillus jinshanensis</name>
    <dbReference type="NCBI Taxonomy" id="1720083"/>
    <lineage>
        <taxon>Bacteria</taxon>
        <taxon>Bacillati</taxon>
        <taxon>Bacillota</taxon>
        <taxon>Bacilli</taxon>
        <taxon>Lactobacillales</taxon>
        <taxon>Lactobacillaceae</taxon>
        <taxon>Acetilactobacillus</taxon>
    </lineage>
</organism>
<dbReference type="RefSeq" id="WP_133441856.1">
    <property type="nucleotide sequence ID" value="NZ_CP034726.1"/>
</dbReference>
<dbReference type="AlphaFoldDB" id="A0A4P6ZL86"/>
<evidence type="ECO:0000313" key="1">
    <source>
        <dbReference type="EMBL" id="QBP18297.1"/>
    </source>
</evidence>
<sequence>MTTSERIKFDALINMHNKYIDTFTINAVTGHLYDVFDDEDAVKNELIKMDAKHEGDIAGVLTSDDYDDITVKPVKGAKRVLTDKGEKDLVKLTKVDKHEIEVNSSK</sequence>
<evidence type="ECO:0000313" key="2">
    <source>
        <dbReference type="Proteomes" id="UP000294321"/>
    </source>
</evidence>
<keyword evidence="2" id="KW-1185">Reference proteome</keyword>